<organism evidence="1 2">
    <name type="scientific">Trichosporon asahii var. asahii (strain CBS 8904)</name>
    <name type="common">Yeast</name>
    <dbReference type="NCBI Taxonomy" id="1220162"/>
    <lineage>
        <taxon>Eukaryota</taxon>
        <taxon>Fungi</taxon>
        <taxon>Dikarya</taxon>
        <taxon>Basidiomycota</taxon>
        <taxon>Agaricomycotina</taxon>
        <taxon>Tremellomycetes</taxon>
        <taxon>Trichosporonales</taxon>
        <taxon>Trichosporonaceae</taxon>
        <taxon>Trichosporon</taxon>
    </lineage>
</organism>
<protein>
    <submittedName>
        <fullName evidence="1">Uncharacterized protein</fullName>
    </submittedName>
</protein>
<name>K1VLN7_TRIAC</name>
<evidence type="ECO:0000313" key="1">
    <source>
        <dbReference type="EMBL" id="EKC97627.1"/>
    </source>
</evidence>
<comment type="caution">
    <text evidence="1">The sequence shown here is derived from an EMBL/GenBank/DDBJ whole genome shotgun (WGS) entry which is preliminary data.</text>
</comment>
<gene>
    <name evidence="1" type="ORF">A1Q2_08086</name>
</gene>
<dbReference type="InParanoid" id="K1VLN7"/>
<dbReference type="EMBL" id="AMBO01000406">
    <property type="protein sequence ID" value="EKC97627.1"/>
    <property type="molecule type" value="Genomic_DNA"/>
</dbReference>
<evidence type="ECO:0000313" key="2">
    <source>
        <dbReference type="Proteomes" id="UP000006757"/>
    </source>
</evidence>
<proteinExistence type="predicted"/>
<sequence length="189" mass="20787">MQLSDIGAPGAGTLYTYGFEDLVEDDWDSLGQVLDGVPRRELGHEQAQVDDRRGIVNAYPDVAQHFAVSPGRSRLGVHDHGYCDAHNRDYAGHDRLARGLLLAIQLRASLYRLLTLLHQYTHNILVNDHDHGTLAHETLPITRHDPARLWHDDPCTTAPASCLEGAKVLRPQAHAPVSAPPVNRATPPA</sequence>
<reference evidence="1 2" key="1">
    <citation type="journal article" date="2012" name="Eukaryot. Cell">
        <title>Genome sequence of the Trichosporon asahii environmental strain CBS 8904.</title>
        <authorList>
            <person name="Yang R.Y."/>
            <person name="Li H.T."/>
            <person name="Zhu H."/>
            <person name="Zhou G.P."/>
            <person name="Wang M."/>
            <person name="Wang L."/>
        </authorList>
    </citation>
    <scope>NUCLEOTIDE SEQUENCE [LARGE SCALE GENOMIC DNA]</scope>
    <source>
        <strain evidence="1 2">CBS 8904</strain>
    </source>
</reference>
<accession>K1VLN7</accession>
<dbReference type="Proteomes" id="UP000006757">
    <property type="component" value="Unassembled WGS sequence"/>
</dbReference>
<dbReference type="HOGENOM" id="CLU_1435389_0_0_1"/>
<dbReference type="AlphaFoldDB" id="K1VLN7"/>
<keyword evidence="2" id="KW-1185">Reference proteome</keyword>